<dbReference type="SMART" id="SM01017">
    <property type="entry name" value="Arrestin_C"/>
    <property type="match status" value="1"/>
</dbReference>
<feature type="compositionally biased region" description="Basic and acidic residues" evidence="2">
    <location>
        <begin position="720"/>
        <end position="733"/>
    </location>
</feature>
<dbReference type="Pfam" id="PF02752">
    <property type="entry name" value="Arrestin_C"/>
    <property type="match status" value="1"/>
</dbReference>
<dbReference type="PANTHER" id="PTHR11188:SF161">
    <property type="entry name" value="PH-RESPONSE REGULATOR PROTEIN PALF_RIM8"/>
    <property type="match status" value="1"/>
</dbReference>
<accession>A0AAI8VA45</accession>
<feature type="compositionally biased region" description="Basic residues" evidence="2">
    <location>
        <begin position="210"/>
        <end position="219"/>
    </location>
</feature>
<organism evidence="4 5">
    <name type="scientific">Anthostomella pinea</name>
    <dbReference type="NCBI Taxonomy" id="933095"/>
    <lineage>
        <taxon>Eukaryota</taxon>
        <taxon>Fungi</taxon>
        <taxon>Dikarya</taxon>
        <taxon>Ascomycota</taxon>
        <taxon>Pezizomycotina</taxon>
        <taxon>Sordariomycetes</taxon>
        <taxon>Xylariomycetidae</taxon>
        <taxon>Xylariales</taxon>
        <taxon>Xylariaceae</taxon>
        <taxon>Anthostomella</taxon>
    </lineage>
</organism>
<dbReference type="EMBL" id="CAUWAG010000003">
    <property type="protein sequence ID" value="CAJ2501141.1"/>
    <property type="molecule type" value="Genomic_DNA"/>
</dbReference>
<dbReference type="GO" id="GO:0030674">
    <property type="term" value="F:protein-macromolecule adaptor activity"/>
    <property type="evidence" value="ECO:0007669"/>
    <property type="project" value="TreeGrafter"/>
</dbReference>
<feature type="region of interest" description="Disordered" evidence="2">
    <location>
        <begin position="199"/>
        <end position="321"/>
    </location>
</feature>
<proteinExistence type="inferred from homology"/>
<keyword evidence="5" id="KW-1185">Reference proteome</keyword>
<dbReference type="Pfam" id="PF00339">
    <property type="entry name" value="Arrestin_N"/>
    <property type="match status" value="1"/>
</dbReference>
<dbReference type="InterPro" id="IPR011021">
    <property type="entry name" value="Arrestin-like_N"/>
</dbReference>
<reference evidence="4" key="1">
    <citation type="submission" date="2023-10" db="EMBL/GenBank/DDBJ databases">
        <authorList>
            <person name="Hackl T."/>
        </authorList>
    </citation>
    <scope>NUCLEOTIDE SEQUENCE</scope>
</reference>
<dbReference type="GO" id="GO:0031625">
    <property type="term" value="F:ubiquitin protein ligase binding"/>
    <property type="evidence" value="ECO:0007669"/>
    <property type="project" value="TreeGrafter"/>
</dbReference>
<feature type="region of interest" description="Disordered" evidence="2">
    <location>
        <begin position="1"/>
        <end position="24"/>
    </location>
</feature>
<feature type="compositionally biased region" description="Polar residues" evidence="2">
    <location>
        <begin position="680"/>
        <end position="691"/>
    </location>
</feature>
<feature type="compositionally biased region" description="Low complexity" evidence="2">
    <location>
        <begin position="220"/>
        <end position="230"/>
    </location>
</feature>
<evidence type="ECO:0000256" key="2">
    <source>
        <dbReference type="SAM" id="MobiDB-lite"/>
    </source>
</evidence>
<dbReference type="InterPro" id="IPR014756">
    <property type="entry name" value="Ig_E-set"/>
</dbReference>
<feature type="compositionally biased region" description="Low complexity" evidence="2">
    <location>
        <begin position="287"/>
        <end position="308"/>
    </location>
</feature>
<dbReference type="Gene3D" id="2.60.40.640">
    <property type="match status" value="1"/>
</dbReference>
<dbReference type="PANTHER" id="PTHR11188">
    <property type="entry name" value="ARRESTIN DOMAIN CONTAINING PROTEIN"/>
    <property type="match status" value="1"/>
</dbReference>
<gene>
    <name evidence="4" type="ORF">KHLLAP_LOCUS1609</name>
</gene>
<name>A0AAI8VA45_9PEZI</name>
<protein>
    <submittedName>
        <fullName evidence="4">Uu.00g039940.m01.CDS01</fullName>
    </submittedName>
</protein>
<dbReference type="InterPro" id="IPR014752">
    <property type="entry name" value="Arrestin-like_C"/>
</dbReference>
<feature type="region of interest" description="Disordered" evidence="2">
    <location>
        <begin position="650"/>
        <end position="808"/>
    </location>
</feature>
<dbReference type="InterPro" id="IPR011022">
    <property type="entry name" value="Arrestin_C-like"/>
</dbReference>
<dbReference type="GO" id="GO:0005886">
    <property type="term" value="C:plasma membrane"/>
    <property type="evidence" value="ECO:0007669"/>
    <property type="project" value="TreeGrafter"/>
</dbReference>
<comment type="caution">
    <text evidence="4">The sequence shown here is derived from an EMBL/GenBank/DDBJ whole genome shotgun (WGS) entry which is preliminary data.</text>
</comment>
<dbReference type="GO" id="GO:0070086">
    <property type="term" value="P:ubiquitin-dependent endocytosis"/>
    <property type="evidence" value="ECO:0007669"/>
    <property type="project" value="TreeGrafter"/>
</dbReference>
<evidence type="ECO:0000313" key="4">
    <source>
        <dbReference type="EMBL" id="CAJ2501141.1"/>
    </source>
</evidence>
<evidence type="ECO:0000313" key="5">
    <source>
        <dbReference type="Proteomes" id="UP001295740"/>
    </source>
</evidence>
<feature type="compositionally biased region" description="Basic and acidic residues" evidence="2">
    <location>
        <begin position="581"/>
        <end position="592"/>
    </location>
</feature>
<sequence length="808" mass="87512">MGSNLDNVANLSPDDPPPKTSFFSRLASPLRSRTRNLADFHVRLQEPHRQYSAGDHVKGSVVLYVVKPFRITHLTVALHGYVRVYKNAASGAQLAAVNPAVVSHDGNRDFKYHGNGHASLFQDEQVLCGEGRLKPTRFEFEFDLIFPCKELPSSIDFERGTISYMVTATLTRPTSISPTSSCETKVALIERVDIGLLSPPRERKVTMQTMRKKPKRRKTATSTAALSAKRCPTNTETSEPASDRDSMRAQETSNGSSVNVGETVATGPGGMAMPRTPVPIDLQSEISGESAVSNNSGSNSGRGADASGESVAASKASGHDDREITATVELTKGGCLPGDLLPVKIRVEHNRYMKSMHGIIVTLYRQGRVDYAPPISLFSDLSKEDAKRMEREEYYPKSRTGLGGLSLSSAGSCSVFRKDLSQAVAPLIVDPATLTANITTSIRVPEDVFPSIKGVPGGLISFKYHVEVVVDLGGRLAGPSAGTSQQPTRMGSVSHPATIGGAYRLDLNRLANWNGTIVDTDHLRREKGVISVSFEIIVGTVDNTRSHGKAVIRPSLTVQPPSQDVPIEGDLDYQWENGYNGDHDYSEDHDAGQIHQTPRGYFPPPISPHTPYYDYQDHEPQIPVYIPPPELPRETELTEKERLRQAEQRLLPSRPLQQSSEPEAGPSQPSAPDDAPQMQIDGNLQTNSPILRSTADDNAGEGPSAPTLADFGQSPSSSSHADDKQEVERRRLMIEASAPPEIPEDYNEAAASAPGPDIAGPSSRSRPEEPSAPVLNEDDGYGTRDPYHGIPGPSAPAGGHEPLPKYER</sequence>
<feature type="domain" description="Arrestin C-terminal-like" evidence="3">
    <location>
        <begin position="320"/>
        <end position="488"/>
    </location>
</feature>
<feature type="compositionally biased region" description="Polar residues" evidence="2">
    <location>
        <begin position="249"/>
        <end position="260"/>
    </location>
</feature>
<evidence type="ECO:0000256" key="1">
    <source>
        <dbReference type="ARBA" id="ARBA00037950"/>
    </source>
</evidence>
<evidence type="ECO:0000259" key="3">
    <source>
        <dbReference type="SMART" id="SM01017"/>
    </source>
</evidence>
<dbReference type="InterPro" id="IPR050357">
    <property type="entry name" value="Arrestin_domain-protein"/>
</dbReference>
<feature type="compositionally biased region" description="Polar residues" evidence="2">
    <location>
        <begin position="1"/>
        <end position="10"/>
    </location>
</feature>
<dbReference type="SUPFAM" id="SSF81296">
    <property type="entry name" value="E set domains"/>
    <property type="match status" value="1"/>
</dbReference>
<comment type="similarity">
    <text evidence="1">Belongs to the arrestin family. PalF/RIM8 subfamily.</text>
</comment>
<dbReference type="Proteomes" id="UP001295740">
    <property type="component" value="Unassembled WGS sequence"/>
</dbReference>
<dbReference type="GO" id="GO:0005829">
    <property type="term" value="C:cytosol"/>
    <property type="evidence" value="ECO:0007669"/>
    <property type="project" value="TreeGrafter"/>
</dbReference>
<feature type="region of interest" description="Disordered" evidence="2">
    <location>
        <begin position="579"/>
        <end position="631"/>
    </location>
</feature>
<dbReference type="AlphaFoldDB" id="A0AAI8VA45"/>